<comment type="caution">
    <text evidence="1">The sequence shown here is derived from an EMBL/GenBank/DDBJ whole genome shotgun (WGS) entry which is preliminary data.</text>
</comment>
<dbReference type="Proteomes" id="UP001157961">
    <property type="component" value="Unassembled WGS sequence"/>
</dbReference>
<name>A0ABY1PJS0_9RHOB</name>
<gene>
    <name evidence="1" type="ORF">SAMN06265373_1102</name>
</gene>
<dbReference type="EMBL" id="FXTY01000010">
    <property type="protein sequence ID" value="SMP34289.1"/>
    <property type="molecule type" value="Genomic_DNA"/>
</dbReference>
<keyword evidence="2" id="KW-1185">Reference proteome</keyword>
<protein>
    <submittedName>
        <fullName evidence="1">Uncharacterized protein</fullName>
    </submittedName>
</protein>
<sequence>MPAPELAALRGILGPDGSRDAGKTVLYPFHTNTQKDTFMPNQPAHKFKLGLITATIWDNNGFYSTDLTRAYKGDTGEWRNTTSFHHSDLLNLAKCAERAEIWIGRQINK</sequence>
<proteinExistence type="predicted"/>
<evidence type="ECO:0000313" key="1">
    <source>
        <dbReference type="EMBL" id="SMP34289.1"/>
    </source>
</evidence>
<organism evidence="1 2">
    <name type="scientific">Shimia sagamensis</name>
    <dbReference type="NCBI Taxonomy" id="1566352"/>
    <lineage>
        <taxon>Bacteria</taxon>
        <taxon>Pseudomonadati</taxon>
        <taxon>Pseudomonadota</taxon>
        <taxon>Alphaproteobacteria</taxon>
        <taxon>Rhodobacterales</taxon>
        <taxon>Roseobacteraceae</taxon>
    </lineage>
</organism>
<accession>A0ABY1PJS0</accession>
<reference evidence="1 2" key="1">
    <citation type="submission" date="2017-05" db="EMBL/GenBank/DDBJ databases">
        <authorList>
            <person name="Varghese N."/>
            <person name="Submissions S."/>
        </authorList>
    </citation>
    <scope>NUCLEOTIDE SEQUENCE [LARGE SCALE GENOMIC DNA]</scope>
    <source>
        <strain evidence="1 2">DSM 29734</strain>
    </source>
</reference>
<evidence type="ECO:0000313" key="2">
    <source>
        <dbReference type="Proteomes" id="UP001157961"/>
    </source>
</evidence>
<dbReference type="RefSeq" id="WP_283427688.1">
    <property type="nucleotide sequence ID" value="NZ_FXTY01000010.1"/>
</dbReference>